<keyword evidence="1" id="KW-0808">Transferase</keyword>
<dbReference type="EMBL" id="JBHSGA010000001">
    <property type="protein sequence ID" value="MFC4525039.1"/>
    <property type="molecule type" value="Genomic_DNA"/>
</dbReference>
<gene>
    <name evidence="1" type="ORF">ACFO5W_00170</name>
</gene>
<keyword evidence="2" id="KW-1185">Reference proteome</keyword>
<accession>A0ABV9BWC5</accession>
<dbReference type="SUPFAM" id="SSF53756">
    <property type="entry name" value="UDP-Glycosyltransferase/glycogen phosphorylase"/>
    <property type="match status" value="1"/>
</dbReference>
<reference evidence="2" key="1">
    <citation type="journal article" date="2019" name="Int. J. Syst. Evol. Microbiol.">
        <title>The Global Catalogue of Microorganisms (GCM) 10K type strain sequencing project: providing services to taxonomists for standard genome sequencing and annotation.</title>
        <authorList>
            <consortium name="The Broad Institute Genomics Platform"/>
            <consortium name="The Broad Institute Genome Sequencing Center for Infectious Disease"/>
            <person name="Wu L."/>
            <person name="Ma J."/>
        </authorList>
    </citation>
    <scope>NUCLEOTIDE SEQUENCE [LARGE SCALE GENOMIC DNA]</scope>
    <source>
        <strain evidence="2">CCM 4481</strain>
    </source>
</reference>
<dbReference type="Gene3D" id="3.40.50.2000">
    <property type="entry name" value="Glycogen Phosphorylase B"/>
    <property type="match status" value="1"/>
</dbReference>
<sequence>MARINLIAWDNNRGLSHDIRLLTEALRNLGHEVSFTAVGPPRERRRWKSLAQRLRRFAQRLQGSSEYRYDLSITLEHVCPDHWGLARRNVFIPNPEWFSGRDRRHLGKFDAVFTKTEAATALFNRLGAPAIHIGFQSTDCFQPGIARQPTFLHLAGASRMKGTERLLAVWRRHPEWPMLHVLQAPGTDDEANSTTGNIEHRREYVADIAEIRALQNTHVFQLCLSETEGWGHYIAEALSCAAVVLTCDAPPMNELVTPERGITVAATAGEPLNLATRYLFDEDALEQAVERCIHMQQAEWEQRGRLARAWYLQNQHGFETRLDAALQKVL</sequence>
<evidence type="ECO:0000313" key="2">
    <source>
        <dbReference type="Proteomes" id="UP001595961"/>
    </source>
</evidence>
<dbReference type="RefSeq" id="WP_266152378.1">
    <property type="nucleotide sequence ID" value="NZ_CP064028.1"/>
</dbReference>
<organism evidence="1 2">
    <name type="scientific">Dyella halodurans</name>
    <dbReference type="NCBI Taxonomy" id="1920171"/>
    <lineage>
        <taxon>Bacteria</taxon>
        <taxon>Pseudomonadati</taxon>
        <taxon>Pseudomonadota</taxon>
        <taxon>Gammaproteobacteria</taxon>
        <taxon>Lysobacterales</taxon>
        <taxon>Rhodanobacteraceae</taxon>
        <taxon>Dyella</taxon>
    </lineage>
</organism>
<protein>
    <submittedName>
        <fullName evidence="1">Glycosyl transferase family 1</fullName>
    </submittedName>
</protein>
<dbReference type="Proteomes" id="UP001595961">
    <property type="component" value="Unassembled WGS sequence"/>
</dbReference>
<comment type="caution">
    <text evidence="1">The sequence shown here is derived from an EMBL/GenBank/DDBJ whole genome shotgun (WGS) entry which is preliminary data.</text>
</comment>
<name>A0ABV9BWC5_9GAMM</name>
<evidence type="ECO:0000313" key="1">
    <source>
        <dbReference type="EMBL" id="MFC4525039.1"/>
    </source>
</evidence>
<dbReference type="GO" id="GO:0016740">
    <property type="term" value="F:transferase activity"/>
    <property type="evidence" value="ECO:0007669"/>
    <property type="project" value="UniProtKB-KW"/>
</dbReference>
<proteinExistence type="predicted"/>